<dbReference type="Proteomes" id="UP000011518">
    <property type="component" value="Unassembled WGS sequence"/>
</dbReference>
<accession>L9JJI2</accession>
<dbReference type="EMBL" id="KB320980">
    <property type="protein sequence ID" value="ELW50498.1"/>
    <property type="molecule type" value="Genomic_DNA"/>
</dbReference>
<proteinExistence type="predicted"/>
<organism evidence="1 2">
    <name type="scientific">Tupaia chinensis</name>
    <name type="common">Chinese tree shrew</name>
    <name type="synonym">Tupaia belangeri chinensis</name>
    <dbReference type="NCBI Taxonomy" id="246437"/>
    <lineage>
        <taxon>Eukaryota</taxon>
        <taxon>Metazoa</taxon>
        <taxon>Chordata</taxon>
        <taxon>Craniata</taxon>
        <taxon>Vertebrata</taxon>
        <taxon>Euteleostomi</taxon>
        <taxon>Mammalia</taxon>
        <taxon>Eutheria</taxon>
        <taxon>Euarchontoglires</taxon>
        <taxon>Scandentia</taxon>
        <taxon>Tupaiidae</taxon>
        <taxon>Tupaia</taxon>
    </lineage>
</organism>
<dbReference type="AlphaFoldDB" id="L9JJI2"/>
<gene>
    <name evidence="1" type="ORF">TREES_T100018769</name>
</gene>
<evidence type="ECO:0000313" key="2">
    <source>
        <dbReference type="Proteomes" id="UP000011518"/>
    </source>
</evidence>
<evidence type="ECO:0000313" key="1">
    <source>
        <dbReference type="EMBL" id="ELW50498.1"/>
    </source>
</evidence>
<reference evidence="2" key="1">
    <citation type="submission" date="2012-07" db="EMBL/GenBank/DDBJ databases">
        <title>Genome of the Chinese tree shrew, a rising model animal genetically related to primates.</title>
        <authorList>
            <person name="Zhang G."/>
            <person name="Fan Y."/>
            <person name="Yao Y."/>
            <person name="Huang Z."/>
        </authorList>
    </citation>
    <scope>NUCLEOTIDE SEQUENCE [LARGE SCALE GENOMIC DNA]</scope>
</reference>
<keyword evidence="2" id="KW-1185">Reference proteome</keyword>
<sequence>MRLPDTSGSDPELRSPCFQNPLVYPLVYALARGQSCCDIGLCRLPGAGFGSTVSSLAAPPLSARWPAWCGGNVEHAERSLSFSEV</sequence>
<reference evidence="2" key="2">
    <citation type="journal article" date="2013" name="Nat. Commun.">
        <title>Genome of the Chinese tree shrew.</title>
        <authorList>
            <person name="Fan Y."/>
            <person name="Huang Z.Y."/>
            <person name="Cao C.C."/>
            <person name="Chen C.S."/>
            <person name="Chen Y.X."/>
            <person name="Fan D.D."/>
            <person name="He J."/>
            <person name="Hou H.L."/>
            <person name="Hu L."/>
            <person name="Hu X.T."/>
            <person name="Jiang X.T."/>
            <person name="Lai R."/>
            <person name="Lang Y.S."/>
            <person name="Liang B."/>
            <person name="Liao S.G."/>
            <person name="Mu D."/>
            <person name="Ma Y.Y."/>
            <person name="Niu Y.Y."/>
            <person name="Sun X.Q."/>
            <person name="Xia J.Q."/>
            <person name="Xiao J."/>
            <person name="Xiong Z.Q."/>
            <person name="Xu L."/>
            <person name="Yang L."/>
            <person name="Zhang Y."/>
            <person name="Zhao W."/>
            <person name="Zhao X.D."/>
            <person name="Zheng Y.T."/>
            <person name="Zhou J.M."/>
            <person name="Zhu Y.B."/>
            <person name="Zhang G.J."/>
            <person name="Wang J."/>
            <person name="Yao Y.G."/>
        </authorList>
    </citation>
    <scope>NUCLEOTIDE SEQUENCE [LARGE SCALE GENOMIC DNA]</scope>
</reference>
<protein>
    <submittedName>
        <fullName evidence="1">Uncharacterized protein</fullName>
    </submittedName>
</protein>
<dbReference type="InParanoid" id="L9JJI2"/>
<name>L9JJI2_TUPCH</name>